<feature type="transmembrane region" description="Helical" evidence="2">
    <location>
        <begin position="34"/>
        <end position="54"/>
    </location>
</feature>
<evidence type="ECO:0000256" key="1">
    <source>
        <dbReference type="SAM" id="MobiDB-lite"/>
    </source>
</evidence>
<evidence type="ECO:0000259" key="3">
    <source>
        <dbReference type="Pfam" id="PF14327"/>
    </source>
</evidence>
<comment type="caution">
    <text evidence="4">The sequence shown here is derived from an EMBL/GenBank/DDBJ whole genome shotgun (WGS) entry which is preliminary data.</text>
</comment>
<keyword evidence="2" id="KW-0812">Transmembrane</keyword>
<evidence type="ECO:0000256" key="2">
    <source>
        <dbReference type="SAM" id="Phobius"/>
    </source>
</evidence>
<organism evidence="4 5">
    <name type="scientific">Macrolepiota fuliginosa MF-IS2</name>
    <dbReference type="NCBI Taxonomy" id="1400762"/>
    <lineage>
        <taxon>Eukaryota</taxon>
        <taxon>Fungi</taxon>
        <taxon>Dikarya</taxon>
        <taxon>Basidiomycota</taxon>
        <taxon>Agaricomycotina</taxon>
        <taxon>Agaricomycetes</taxon>
        <taxon>Agaricomycetidae</taxon>
        <taxon>Agaricales</taxon>
        <taxon>Agaricineae</taxon>
        <taxon>Agaricaceae</taxon>
        <taxon>Macrolepiota</taxon>
    </lineage>
</organism>
<evidence type="ECO:0000313" key="5">
    <source>
        <dbReference type="Proteomes" id="UP000807342"/>
    </source>
</evidence>
<dbReference type="Proteomes" id="UP000807342">
    <property type="component" value="Unassembled WGS sequence"/>
</dbReference>
<accession>A0A9P5WWL9</accession>
<feature type="domain" description="Cleavage stimulation factor subunit 2 hinge" evidence="3">
    <location>
        <begin position="7"/>
        <end position="54"/>
    </location>
</feature>
<dbReference type="Pfam" id="PF14327">
    <property type="entry name" value="CSTF2_hinge"/>
    <property type="match status" value="1"/>
</dbReference>
<keyword evidence="2" id="KW-1133">Transmembrane helix</keyword>
<feature type="compositionally biased region" description="Basic residues" evidence="1">
    <location>
        <begin position="76"/>
        <end position="86"/>
    </location>
</feature>
<keyword evidence="2" id="KW-0472">Membrane</keyword>
<keyword evidence="5" id="KW-1185">Reference proteome</keyword>
<dbReference type="InterPro" id="IPR025742">
    <property type="entry name" value="CSTF2_hinge"/>
</dbReference>
<protein>
    <recommendedName>
        <fullName evidence="3">Cleavage stimulation factor subunit 2 hinge domain-containing protein</fullName>
    </recommendedName>
</protein>
<dbReference type="AlphaFoldDB" id="A0A9P5WWL9"/>
<name>A0A9P5WWL9_9AGAR</name>
<proteinExistence type="predicted"/>
<gene>
    <name evidence="4" type="ORF">P691DRAFT_768172</name>
</gene>
<sequence length="96" mass="10865">MADHSSTEQLLELLIQLKKTTPKAARDILNNQPAIAYALISLMVSMGAINVEVFQLNSMNRTHEVNLPLAYHQRLHPPSRLSHHTSKCNTERVRLP</sequence>
<evidence type="ECO:0000313" key="4">
    <source>
        <dbReference type="EMBL" id="KAF9440173.1"/>
    </source>
</evidence>
<reference evidence="4" key="1">
    <citation type="submission" date="2020-11" db="EMBL/GenBank/DDBJ databases">
        <authorList>
            <consortium name="DOE Joint Genome Institute"/>
            <person name="Ahrendt S."/>
            <person name="Riley R."/>
            <person name="Andreopoulos W."/>
            <person name="Labutti K."/>
            <person name="Pangilinan J."/>
            <person name="Ruiz-Duenas F.J."/>
            <person name="Barrasa J.M."/>
            <person name="Sanchez-Garcia M."/>
            <person name="Camarero S."/>
            <person name="Miyauchi S."/>
            <person name="Serrano A."/>
            <person name="Linde D."/>
            <person name="Babiker R."/>
            <person name="Drula E."/>
            <person name="Ayuso-Fernandez I."/>
            <person name="Pacheco R."/>
            <person name="Padilla G."/>
            <person name="Ferreira P."/>
            <person name="Barriuso J."/>
            <person name="Kellner H."/>
            <person name="Castanera R."/>
            <person name="Alfaro M."/>
            <person name="Ramirez L."/>
            <person name="Pisabarro A.G."/>
            <person name="Kuo A."/>
            <person name="Tritt A."/>
            <person name="Lipzen A."/>
            <person name="He G."/>
            <person name="Yan M."/>
            <person name="Ng V."/>
            <person name="Cullen D."/>
            <person name="Martin F."/>
            <person name="Rosso M.-N."/>
            <person name="Henrissat B."/>
            <person name="Hibbett D."/>
            <person name="Martinez A.T."/>
            <person name="Grigoriev I.V."/>
        </authorList>
    </citation>
    <scope>NUCLEOTIDE SEQUENCE</scope>
    <source>
        <strain evidence="4">MF-IS2</strain>
    </source>
</reference>
<feature type="region of interest" description="Disordered" evidence="1">
    <location>
        <begin position="76"/>
        <end position="96"/>
    </location>
</feature>
<dbReference type="OrthoDB" id="272703at2759"/>
<dbReference type="EMBL" id="MU152788">
    <property type="protein sequence ID" value="KAF9440173.1"/>
    <property type="molecule type" value="Genomic_DNA"/>
</dbReference>